<accession>A0AAV9P6M8</accession>
<evidence type="ECO:0008006" key="3">
    <source>
        <dbReference type="Google" id="ProtNLM"/>
    </source>
</evidence>
<sequence length="334" mass="36755">MSTSAPEGTSQNEHILPLPNNRQLHYASAGNPASTVVILFFSGYFSVGSATTSSLPKALGEAHYIAPTIPGNGLTSSTSKGVPYHNNLCEYITALLDELHPADGSKGNAITQLWIGGGSYGTGPAQMLFGAPYAQFAYGARISGMLVAAPFSPFKQHKEYTKSLTWPDWWLPFRLVQRLLSTFMASRLKDLKGARSLLDMALFSKMDEPERRHLEAFARSNRGMSAEDFKKEMSESVLKCVVNWDGFLEGPDVLHSDWGFEPSQLDVDHRKAVLVVLSNSDDLGAGMGKWLVENYHKAVLKKFDGGHIAALYHWQELWTDLVHQAGHDNPDRGS</sequence>
<proteinExistence type="predicted"/>
<keyword evidence="2" id="KW-1185">Reference proteome</keyword>
<evidence type="ECO:0000313" key="2">
    <source>
        <dbReference type="Proteomes" id="UP001337655"/>
    </source>
</evidence>
<dbReference type="GeneID" id="89928360"/>
<reference evidence="1 2" key="1">
    <citation type="submission" date="2023-08" db="EMBL/GenBank/DDBJ databases">
        <title>Black Yeasts Isolated from many extreme environments.</title>
        <authorList>
            <person name="Coleine C."/>
            <person name="Stajich J.E."/>
            <person name="Selbmann L."/>
        </authorList>
    </citation>
    <scope>NUCLEOTIDE SEQUENCE [LARGE SCALE GENOMIC DNA]</scope>
    <source>
        <strain evidence="1 2">CCFEE 5935</strain>
    </source>
</reference>
<dbReference type="InterPro" id="IPR029058">
    <property type="entry name" value="AB_hydrolase_fold"/>
</dbReference>
<comment type="caution">
    <text evidence="1">The sequence shown here is derived from an EMBL/GenBank/DDBJ whole genome shotgun (WGS) entry which is preliminary data.</text>
</comment>
<dbReference type="AlphaFoldDB" id="A0AAV9P6M8"/>
<dbReference type="Proteomes" id="UP001337655">
    <property type="component" value="Unassembled WGS sequence"/>
</dbReference>
<dbReference type="EMBL" id="JAVRRT010000010">
    <property type="protein sequence ID" value="KAK5168452.1"/>
    <property type="molecule type" value="Genomic_DNA"/>
</dbReference>
<name>A0AAV9P6M8_9PEZI</name>
<organism evidence="1 2">
    <name type="scientific">Saxophila tyrrhenica</name>
    <dbReference type="NCBI Taxonomy" id="1690608"/>
    <lineage>
        <taxon>Eukaryota</taxon>
        <taxon>Fungi</taxon>
        <taxon>Dikarya</taxon>
        <taxon>Ascomycota</taxon>
        <taxon>Pezizomycotina</taxon>
        <taxon>Dothideomycetes</taxon>
        <taxon>Dothideomycetidae</taxon>
        <taxon>Mycosphaerellales</taxon>
        <taxon>Extremaceae</taxon>
        <taxon>Saxophila</taxon>
    </lineage>
</organism>
<dbReference type="RefSeq" id="XP_064658062.1">
    <property type="nucleotide sequence ID" value="XM_064804261.1"/>
</dbReference>
<protein>
    <recommendedName>
        <fullName evidence="3">AB hydrolase-1 domain-containing protein</fullName>
    </recommendedName>
</protein>
<evidence type="ECO:0000313" key="1">
    <source>
        <dbReference type="EMBL" id="KAK5168452.1"/>
    </source>
</evidence>
<dbReference type="SUPFAM" id="SSF53474">
    <property type="entry name" value="alpha/beta-Hydrolases"/>
    <property type="match status" value="1"/>
</dbReference>
<dbReference type="Gene3D" id="3.40.50.1820">
    <property type="entry name" value="alpha/beta hydrolase"/>
    <property type="match status" value="1"/>
</dbReference>
<gene>
    <name evidence="1" type="ORF">LTR77_007022</name>
</gene>